<evidence type="ECO:0000313" key="2">
    <source>
        <dbReference type="Proteomes" id="UP000614721"/>
    </source>
</evidence>
<name>A0ABS0IUV4_9GAMM</name>
<accession>A0ABS0IUV4</accession>
<keyword evidence="2" id="KW-1185">Reference proteome</keyword>
<protein>
    <submittedName>
        <fullName evidence="1">Uncharacterized protein</fullName>
    </submittedName>
</protein>
<gene>
    <name evidence="1" type="ORF">I4902_09240</name>
</gene>
<proteinExistence type="predicted"/>
<dbReference type="EMBL" id="JADSJP010000012">
    <property type="protein sequence ID" value="MBG2879451.1"/>
    <property type="molecule type" value="Genomic_DNA"/>
</dbReference>
<evidence type="ECO:0000313" key="1">
    <source>
        <dbReference type="EMBL" id="MBG2879451.1"/>
    </source>
</evidence>
<dbReference type="RefSeq" id="WP_196567501.1">
    <property type="nucleotide sequence ID" value="NZ_JADRYY010000018.1"/>
</dbReference>
<organism evidence="1 2">
    <name type="scientific">Proteus alimentorum</name>
    <dbReference type="NCBI Taxonomy" id="1973495"/>
    <lineage>
        <taxon>Bacteria</taxon>
        <taxon>Pseudomonadati</taxon>
        <taxon>Pseudomonadota</taxon>
        <taxon>Gammaproteobacteria</taxon>
        <taxon>Enterobacterales</taxon>
        <taxon>Morganellaceae</taxon>
        <taxon>Proteus</taxon>
    </lineage>
</organism>
<dbReference type="Proteomes" id="UP000614721">
    <property type="component" value="Unassembled WGS sequence"/>
</dbReference>
<reference evidence="1 2" key="1">
    <citation type="submission" date="2020-11" db="EMBL/GenBank/DDBJ databases">
        <title>Enhanced detection system for hospital associated transmission using whole genome sequencing surveillance.</title>
        <authorList>
            <person name="Harrison L.H."/>
            <person name="Van Tyne D."/>
            <person name="Marsh J.W."/>
            <person name="Griffith M.P."/>
            <person name="Snyder D.J."/>
            <person name="Cooper V.S."/>
            <person name="Mustapha M."/>
        </authorList>
    </citation>
    <scope>NUCLEOTIDE SEQUENCE [LARGE SCALE GENOMIC DNA]</scope>
    <source>
        <strain evidence="1 2">PR00075</strain>
    </source>
</reference>
<sequence>MNKKYNIMLLLLLIIISPISYTYNNDFIIRTSVDMKYAFCDVKTNGVSGANNRSSVSRGGIGFGSTSTNSMILMENGENTITIELASLNWFSQDDIPQKERNIFHPNARCEIVVNKMDDQGNIIPLTQLMVKINEDGQPEAYENNKIDSSIEKKIILASNTEKIESDKILERVNAKEYPKDMTVFQFNKKINISDLPKWPWVEADKYEDTPKQRELLQAAYLELWTAFEQQDDSKIKQLLTPSLEVWAASTGGNVEEQFASREIGESFSKQNFQMIPINWNNFQPLIMNNGKMVKLVYKEDFDFSPVSYRFTTEKGTSRVAYHSPIFSFVNGKFIPVI</sequence>
<comment type="caution">
    <text evidence="1">The sequence shown here is derived from an EMBL/GenBank/DDBJ whole genome shotgun (WGS) entry which is preliminary data.</text>
</comment>